<dbReference type="HAMAP" id="MF_00048">
    <property type="entry name" value="UPF0102"/>
    <property type="match status" value="1"/>
</dbReference>
<dbReference type="Proteomes" id="UP000002171">
    <property type="component" value="Unassembled WGS sequence"/>
</dbReference>
<evidence type="ECO:0000313" key="3">
    <source>
        <dbReference type="EMBL" id="EAR59729.1"/>
    </source>
</evidence>
<dbReference type="RefSeq" id="WP_007020827.1">
    <property type="nucleotide sequence ID" value="NZ_CH724125.1"/>
</dbReference>
<evidence type="ECO:0000256" key="2">
    <source>
        <dbReference type="HAMAP-Rule" id="MF_00048"/>
    </source>
</evidence>
<dbReference type="OrthoDB" id="9794876at2"/>
<proteinExistence type="inferred from homology"/>
<dbReference type="NCBIfam" id="NF009150">
    <property type="entry name" value="PRK12497.1-3"/>
    <property type="match status" value="1"/>
</dbReference>
<dbReference type="CDD" id="cd20736">
    <property type="entry name" value="PoNe_Nuclease"/>
    <property type="match status" value="1"/>
</dbReference>
<sequence length="119" mass="13961">MDRRKRGKDAEQHALVYLSKQKLRLIEQNFNCRFGEIDLIMQDGESIVFIEVRLRTHAEFGGAAASVTTTKQRKIIKTAQLYLSKRPRLQNKNCRFDVIAYEYDAAPTHPLWYKDAFRI</sequence>
<dbReference type="Gene3D" id="3.40.1350.10">
    <property type="match status" value="1"/>
</dbReference>
<comment type="caution">
    <text evidence="3">The sequence shown here is derived from an EMBL/GenBank/DDBJ whole genome shotgun (WGS) entry which is preliminary data.</text>
</comment>
<reference evidence="3 4" key="1">
    <citation type="submission" date="2006-02" db="EMBL/GenBank/DDBJ databases">
        <authorList>
            <person name="Pinhassi J."/>
            <person name="Pedros-Alio C."/>
            <person name="Ferriera S."/>
            <person name="Johnson J."/>
            <person name="Kravitz S."/>
            <person name="Halpern A."/>
            <person name="Remington K."/>
            <person name="Beeson K."/>
            <person name="Tran B."/>
            <person name="Rogers Y.-H."/>
            <person name="Friedman R."/>
            <person name="Venter J.C."/>
        </authorList>
    </citation>
    <scope>NUCLEOTIDE SEQUENCE [LARGE SCALE GENOMIC DNA]</scope>
    <source>
        <strain evidence="3 4">MED92</strain>
    </source>
</reference>
<dbReference type="SUPFAM" id="SSF52980">
    <property type="entry name" value="Restriction endonuclease-like"/>
    <property type="match status" value="1"/>
</dbReference>
<protein>
    <recommendedName>
        <fullName evidence="2">UPF0102 protein MED92_15880</fullName>
    </recommendedName>
</protein>
<accession>A0A7U8C203</accession>
<dbReference type="AlphaFoldDB" id="A0A7U8C203"/>
<dbReference type="GO" id="GO:0003676">
    <property type="term" value="F:nucleic acid binding"/>
    <property type="evidence" value="ECO:0007669"/>
    <property type="project" value="InterPro"/>
</dbReference>
<evidence type="ECO:0000256" key="1">
    <source>
        <dbReference type="ARBA" id="ARBA00006738"/>
    </source>
</evidence>
<gene>
    <name evidence="3" type="ORF">MED92_15880</name>
</gene>
<dbReference type="PANTHER" id="PTHR34039">
    <property type="entry name" value="UPF0102 PROTEIN YRAN"/>
    <property type="match status" value="1"/>
</dbReference>
<dbReference type="NCBIfam" id="TIGR00252">
    <property type="entry name" value="YraN family protein"/>
    <property type="match status" value="1"/>
</dbReference>
<dbReference type="EMBL" id="AAOW01000035">
    <property type="protein sequence ID" value="EAR59729.1"/>
    <property type="molecule type" value="Genomic_DNA"/>
</dbReference>
<comment type="similarity">
    <text evidence="1 2">Belongs to the UPF0102 family.</text>
</comment>
<name>A0A7U8C203_NEPCE</name>
<dbReference type="InterPro" id="IPR003509">
    <property type="entry name" value="UPF0102_YraN-like"/>
</dbReference>
<evidence type="ECO:0000313" key="4">
    <source>
        <dbReference type="Proteomes" id="UP000002171"/>
    </source>
</evidence>
<organism evidence="3 4">
    <name type="scientific">Neptuniibacter caesariensis</name>
    <dbReference type="NCBI Taxonomy" id="207954"/>
    <lineage>
        <taxon>Bacteria</taxon>
        <taxon>Pseudomonadati</taxon>
        <taxon>Pseudomonadota</taxon>
        <taxon>Gammaproteobacteria</taxon>
        <taxon>Oceanospirillales</taxon>
        <taxon>Oceanospirillaceae</taxon>
        <taxon>Neptuniibacter</taxon>
    </lineage>
</organism>
<dbReference type="PANTHER" id="PTHR34039:SF1">
    <property type="entry name" value="UPF0102 PROTEIN YRAN"/>
    <property type="match status" value="1"/>
</dbReference>
<dbReference type="InterPro" id="IPR011856">
    <property type="entry name" value="tRNA_endonuc-like_dom_sf"/>
</dbReference>
<keyword evidence="4" id="KW-1185">Reference proteome</keyword>
<dbReference type="InterPro" id="IPR011335">
    <property type="entry name" value="Restrct_endonuc-II-like"/>
</dbReference>
<dbReference type="Pfam" id="PF02021">
    <property type="entry name" value="UPF0102"/>
    <property type="match status" value="1"/>
</dbReference>